<dbReference type="EMBL" id="BARS01026791">
    <property type="protein sequence ID" value="GAG04565.1"/>
    <property type="molecule type" value="Genomic_DNA"/>
</dbReference>
<proteinExistence type="predicted"/>
<accession>X0UG69</accession>
<protein>
    <submittedName>
        <fullName evidence="1">Uncharacterized protein</fullName>
    </submittedName>
</protein>
<sequence>NKQINPFDVRKQYSDGVNLYEYVGSSPGIDVDPWGLTSDIGFFLSFWKHRYFGFGQLWTSGASRLKEQSRVKGPTQRELYIFASQKCKLLPANGECHIRGSVILNVPYAFANDTWGMKASLNHPHNYFIQGFYSANKFESGGECLCAVHFLNKYIWFDMGDLNLEHEVDKVLSRVEKRSIIGKMLAIDFPVEIEWIAGCNVVISYGGHDWFSGWPFD</sequence>
<evidence type="ECO:0000313" key="1">
    <source>
        <dbReference type="EMBL" id="GAG04565.1"/>
    </source>
</evidence>
<name>X0UG69_9ZZZZ</name>
<organism evidence="1">
    <name type="scientific">marine sediment metagenome</name>
    <dbReference type="NCBI Taxonomy" id="412755"/>
    <lineage>
        <taxon>unclassified sequences</taxon>
        <taxon>metagenomes</taxon>
        <taxon>ecological metagenomes</taxon>
    </lineage>
</organism>
<dbReference type="AlphaFoldDB" id="X0UG69"/>
<comment type="caution">
    <text evidence="1">The sequence shown here is derived from an EMBL/GenBank/DDBJ whole genome shotgun (WGS) entry which is preliminary data.</text>
</comment>
<reference evidence="1" key="1">
    <citation type="journal article" date="2014" name="Front. Microbiol.">
        <title>High frequency of phylogenetically diverse reductive dehalogenase-homologous genes in deep subseafloor sedimentary metagenomes.</title>
        <authorList>
            <person name="Kawai M."/>
            <person name="Futagami T."/>
            <person name="Toyoda A."/>
            <person name="Takaki Y."/>
            <person name="Nishi S."/>
            <person name="Hori S."/>
            <person name="Arai W."/>
            <person name="Tsubouchi T."/>
            <person name="Morono Y."/>
            <person name="Uchiyama I."/>
            <person name="Ito T."/>
            <person name="Fujiyama A."/>
            <person name="Inagaki F."/>
            <person name="Takami H."/>
        </authorList>
    </citation>
    <scope>NUCLEOTIDE SEQUENCE</scope>
    <source>
        <strain evidence="1">Expedition CK06-06</strain>
    </source>
</reference>
<gene>
    <name evidence="1" type="ORF">S01H1_42171</name>
</gene>
<feature type="non-terminal residue" evidence="1">
    <location>
        <position position="1"/>
    </location>
</feature>